<sequence length="670" mass="70063">MPVASVAVDTGLPHLDRPFDYQVSEDLAALAQPGVRVRVRFSGRLVDGYVLARKDSSDHVGKLGYLDKVVSGERVLAPEIAALARAVADRYAGTLSDILRLAIPPRHAAVEKAGSAATSLVVDPNSATVLSTQNRGLSSLRTAAIGAPLAAFDAGGWDAYTAGKSYLQAVHERKPVRAVWQALPGEDWPLRIAEAVRACVSGGRGAVVVVPDARDLARLDAAMTDVLGAGAYMALAADLGPAERYRRFLAISRGEVSVAIGTRAAAFAPVRDVGLLVIFDDGDDLFAEQRAPYPHAREVLMLRSASSKAALLVGGFARTAEAQLLVESGWAHPIEASRIAIRAAGPRIEAAGDEYARGSDSAAAHARLSPAAFDAARTALAAGRPVLIQVPRRGYLPSLACSSCRRPARCRPCRGPLGIRHGSSVPACRWCGALAAPWSCPACAALSFRAVVTGSARTAEEIGRAFAGVKIVTSAGEEVQARVEAAPALVIATPGAEPVAEEGYGAALLLDGGALLARPDLRAAEETLRRWMAAATLVRPGSVGGRVVVGADSSLPTVQALIRWDPAGHAAAELAARRELGFPPAVAMAAVEGKPAGVAAFLEQLQLPEGAELLGPVELDYPFDTERALVRIPLNRHKQLAHALHVAAAARSARKDPDSAKSRMDPLLMF</sequence>
<feature type="compositionally biased region" description="Basic and acidic residues" evidence="9">
    <location>
        <begin position="653"/>
        <end position="664"/>
    </location>
</feature>
<keyword evidence="2 8" id="KW-0235">DNA replication</keyword>
<dbReference type="GO" id="GO:0043138">
    <property type="term" value="F:3'-5' DNA helicase activity"/>
    <property type="evidence" value="ECO:0007669"/>
    <property type="project" value="TreeGrafter"/>
</dbReference>
<dbReference type="InterPro" id="IPR005259">
    <property type="entry name" value="PriA"/>
</dbReference>
<dbReference type="GO" id="GO:0006302">
    <property type="term" value="P:double-strand break repair"/>
    <property type="evidence" value="ECO:0007669"/>
    <property type="project" value="InterPro"/>
</dbReference>
<dbReference type="InterPro" id="IPR042115">
    <property type="entry name" value="PriA_3primeBD_sf"/>
</dbReference>
<dbReference type="GO" id="GO:0006270">
    <property type="term" value="P:DNA replication initiation"/>
    <property type="evidence" value="ECO:0007669"/>
    <property type="project" value="TreeGrafter"/>
</dbReference>
<comment type="caution">
    <text evidence="8">As this protein does not have any detectable helicase domains, it probably does not have helicase activity.</text>
</comment>
<evidence type="ECO:0000256" key="9">
    <source>
        <dbReference type="SAM" id="MobiDB-lite"/>
    </source>
</evidence>
<name>A0A3G8ZS08_9ACTN</name>
<gene>
    <name evidence="8" type="primary">priA</name>
    <name evidence="11" type="ORF">EH165_10490</name>
</gene>
<dbReference type="GO" id="GO:0003677">
    <property type="term" value="F:DNA binding"/>
    <property type="evidence" value="ECO:0007669"/>
    <property type="project" value="UniProtKB-UniRule"/>
</dbReference>
<comment type="subunit">
    <text evidence="8">Component of the replication restart primosome.</text>
</comment>
<dbReference type="GO" id="GO:0006310">
    <property type="term" value="P:DNA recombination"/>
    <property type="evidence" value="ECO:0007669"/>
    <property type="project" value="InterPro"/>
</dbReference>
<evidence type="ECO:0000256" key="5">
    <source>
        <dbReference type="ARBA" id="ARBA00022833"/>
    </source>
</evidence>
<comment type="similarity">
    <text evidence="8">Belongs to the helicase family. PriA subfamily.</text>
</comment>
<dbReference type="HAMAP" id="MF_00983">
    <property type="entry name" value="PriA"/>
    <property type="match status" value="1"/>
</dbReference>
<dbReference type="GO" id="GO:1990077">
    <property type="term" value="C:primosome complex"/>
    <property type="evidence" value="ECO:0007669"/>
    <property type="project" value="UniProtKB-UniRule"/>
</dbReference>
<evidence type="ECO:0000256" key="4">
    <source>
        <dbReference type="ARBA" id="ARBA00022741"/>
    </source>
</evidence>
<dbReference type="GO" id="GO:0008270">
    <property type="term" value="F:zinc ion binding"/>
    <property type="evidence" value="ECO:0007669"/>
    <property type="project" value="UniProtKB-UniRule"/>
</dbReference>
<comment type="function">
    <text evidence="8">Initiates the restart of stalled replication forks, which reloads the replicative helicase on sites other than the origin of replication. Recognizes and binds to abandoned replication forks and remodels them to uncover a helicase loading site. Promotes assembly of the primosome at these replication forks.</text>
</comment>
<dbReference type="EMBL" id="CP034170">
    <property type="protein sequence ID" value="AZI59557.1"/>
    <property type="molecule type" value="Genomic_DNA"/>
</dbReference>
<keyword evidence="7 8" id="KW-0238">DNA-binding</keyword>
<organism evidence="11 12">
    <name type="scientific">Nakamurella antarctica</name>
    <dbReference type="NCBI Taxonomy" id="1902245"/>
    <lineage>
        <taxon>Bacteria</taxon>
        <taxon>Bacillati</taxon>
        <taxon>Actinomycetota</taxon>
        <taxon>Actinomycetes</taxon>
        <taxon>Nakamurellales</taxon>
        <taxon>Nakamurellaceae</taxon>
        <taxon>Nakamurella</taxon>
    </lineage>
</organism>
<evidence type="ECO:0000313" key="11">
    <source>
        <dbReference type="EMBL" id="AZI59557.1"/>
    </source>
</evidence>
<dbReference type="Proteomes" id="UP000268084">
    <property type="component" value="Chromosome"/>
</dbReference>
<feature type="binding site" evidence="8">
    <location>
        <position position="428"/>
    </location>
    <ligand>
        <name>Zn(2+)</name>
        <dbReference type="ChEBI" id="CHEBI:29105"/>
        <label>2</label>
    </ligand>
</feature>
<feature type="binding site" evidence="8">
    <location>
        <position position="404"/>
    </location>
    <ligand>
        <name>Zn(2+)</name>
        <dbReference type="ChEBI" id="CHEBI:29105"/>
        <label>1</label>
    </ligand>
</feature>
<feature type="binding site" evidence="8">
    <location>
        <position position="401"/>
    </location>
    <ligand>
        <name>Zn(2+)</name>
        <dbReference type="ChEBI" id="CHEBI:29105"/>
        <label>1</label>
    </ligand>
</feature>
<dbReference type="InterPro" id="IPR027417">
    <property type="entry name" value="P-loop_NTPase"/>
</dbReference>
<reference evidence="11 12" key="1">
    <citation type="submission" date="2018-11" db="EMBL/GenBank/DDBJ databases">
        <authorList>
            <person name="Da X."/>
        </authorList>
    </citation>
    <scope>NUCLEOTIDE SEQUENCE [LARGE SCALE GENOMIC DNA]</scope>
    <source>
        <strain evidence="11 12">S14-144</strain>
    </source>
</reference>
<keyword evidence="6 8" id="KW-0067">ATP-binding</keyword>
<feature type="binding site" evidence="8">
    <location>
        <position position="410"/>
    </location>
    <ligand>
        <name>Zn(2+)</name>
        <dbReference type="ChEBI" id="CHEBI:29105"/>
        <label>2</label>
    </ligand>
</feature>
<dbReference type="Gene3D" id="3.40.50.300">
    <property type="entry name" value="P-loop containing nucleotide triphosphate hydrolases"/>
    <property type="match status" value="1"/>
</dbReference>
<keyword evidence="1 8" id="KW-0639">Primosome</keyword>
<feature type="binding site" evidence="8">
    <location>
        <position position="431"/>
    </location>
    <ligand>
        <name>Zn(2+)</name>
        <dbReference type="ChEBI" id="CHEBI:29105"/>
        <label>2</label>
    </ligand>
</feature>
<feature type="binding site" evidence="8">
    <location>
        <position position="440"/>
    </location>
    <ligand>
        <name>Zn(2+)</name>
        <dbReference type="ChEBI" id="CHEBI:29105"/>
        <label>1</label>
    </ligand>
</feature>
<feature type="binding site" evidence="8">
    <location>
        <position position="413"/>
    </location>
    <ligand>
        <name>Zn(2+)</name>
        <dbReference type="ChEBI" id="CHEBI:29105"/>
        <label>2</label>
    </ligand>
</feature>
<dbReference type="OrthoDB" id="3177118at2"/>
<evidence type="ECO:0000256" key="1">
    <source>
        <dbReference type="ARBA" id="ARBA00022515"/>
    </source>
</evidence>
<evidence type="ECO:0000256" key="2">
    <source>
        <dbReference type="ARBA" id="ARBA00022705"/>
    </source>
</evidence>
<feature type="domain" description="Primosomal protein N' 3' DNA-binding" evidence="10">
    <location>
        <begin position="6"/>
        <end position="104"/>
    </location>
</feature>
<evidence type="ECO:0000256" key="3">
    <source>
        <dbReference type="ARBA" id="ARBA00022723"/>
    </source>
</evidence>
<dbReference type="GO" id="GO:0005524">
    <property type="term" value="F:ATP binding"/>
    <property type="evidence" value="ECO:0007669"/>
    <property type="project" value="UniProtKB-UniRule"/>
</dbReference>
<dbReference type="KEGG" id="nak:EH165_10490"/>
<keyword evidence="4 8" id="KW-0547">Nucleotide-binding</keyword>
<protein>
    <recommendedName>
        <fullName evidence="8">Probable replication restart protein PriA</fullName>
    </recommendedName>
    <alternativeName>
        <fullName evidence="8">Putative ATP-dependent DNA helicase PriA</fullName>
    </alternativeName>
</protein>
<proteinExistence type="inferred from homology"/>
<dbReference type="PANTHER" id="PTHR30580">
    <property type="entry name" value="PRIMOSOMAL PROTEIN N"/>
    <property type="match status" value="1"/>
</dbReference>
<dbReference type="Pfam" id="PF17764">
    <property type="entry name" value="PriA_3primeBD"/>
    <property type="match status" value="1"/>
</dbReference>
<keyword evidence="3 8" id="KW-0479">Metal-binding</keyword>
<evidence type="ECO:0000256" key="7">
    <source>
        <dbReference type="ARBA" id="ARBA00023125"/>
    </source>
</evidence>
<comment type="cofactor">
    <cofactor evidence="8">
        <name>Zn(2+)</name>
        <dbReference type="ChEBI" id="CHEBI:29105"/>
    </cofactor>
    <text evidence="8">Binds 2 zinc ions per subunit.</text>
</comment>
<keyword evidence="5 8" id="KW-0862">Zinc</keyword>
<keyword evidence="12" id="KW-1185">Reference proteome</keyword>
<dbReference type="AlphaFoldDB" id="A0A3G8ZS08"/>
<evidence type="ECO:0000259" key="10">
    <source>
        <dbReference type="Pfam" id="PF17764"/>
    </source>
</evidence>
<evidence type="ECO:0000256" key="6">
    <source>
        <dbReference type="ARBA" id="ARBA00022840"/>
    </source>
</evidence>
<feature type="region of interest" description="Disordered" evidence="9">
    <location>
        <begin position="651"/>
        <end position="670"/>
    </location>
</feature>
<dbReference type="Gene3D" id="3.40.1440.60">
    <property type="entry name" value="PriA, 3(prime) DNA-binding domain"/>
    <property type="match status" value="1"/>
</dbReference>
<evidence type="ECO:0000256" key="8">
    <source>
        <dbReference type="HAMAP-Rule" id="MF_00983"/>
    </source>
</evidence>
<accession>A0A3G8ZS08</accession>
<evidence type="ECO:0000313" key="12">
    <source>
        <dbReference type="Proteomes" id="UP000268084"/>
    </source>
</evidence>
<feature type="binding site" evidence="8">
    <location>
        <position position="443"/>
    </location>
    <ligand>
        <name>Zn(2+)</name>
        <dbReference type="ChEBI" id="CHEBI:29105"/>
        <label>1</label>
    </ligand>
</feature>
<reference evidence="11 12" key="2">
    <citation type="submission" date="2018-12" db="EMBL/GenBank/DDBJ databases">
        <title>Nakamurella antarcticus sp. nov., isolated from Antarctica South Shetland Islands soil.</title>
        <authorList>
            <person name="Peng F."/>
        </authorList>
    </citation>
    <scope>NUCLEOTIDE SEQUENCE [LARGE SCALE GENOMIC DNA]</scope>
    <source>
        <strain evidence="11 12">S14-144</strain>
    </source>
</reference>
<dbReference type="PANTHER" id="PTHR30580:SF0">
    <property type="entry name" value="PRIMOSOMAL PROTEIN N"/>
    <property type="match status" value="1"/>
</dbReference>
<dbReference type="GO" id="GO:0006269">
    <property type="term" value="P:DNA replication, synthesis of primer"/>
    <property type="evidence" value="ECO:0007669"/>
    <property type="project" value="UniProtKB-KW"/>
</dbReference>
<dbReference type="InterPro" id="IPR041222">
    <property type="entry name" value="PriA_3primeBD"/>
</dbReference>